<dbReference type="EMBL" id="JAMYWD010000003">
    <property type="protein sequence ID" value="KAJ4975711.1"/>
    <property type="molecule type" value="Genomic_DNA"/>
</dbReference>
<keyword evidence="3" id="KW-1185">Reference proteome</keyword>
<sequence length="166" mass="18276">MNLEESCKGNQMGSSPTEGAPQGWQPIPPPNQMGQMFWKLIRLDRLMRELFSATDLPVWSFIGQVFLLQFCDRNWSAQPTTPTFYTTGPAFPTANFCSTVPAAPTTNYCTTRPASPTLSFCTTMPAVPTTNYRTTGPASPTIEPRSVEHICLLVKGLEPTLQPQSS</sequence>
<comment type="caution">
    <text evidence="2">The sequence shown here is derived from an EMBL/GenBank/DDBJ whole genome shotgun (WGS) entry which is preliminary data.</text>
</comment>
<reference evidence="2" key="1">
    <citation type="journal article" date="2023" name="Plant J.">
        <title>The genome of the king protea, Protea cynaroides.</title>
        <authorList>
            <person name="Chang J."/>
            <person name="Duong T.A."/>
            <person name="Schoeman C."/>
            <person name="Ma X."/>
            <person name="Roodt D."/>
            <person name="Barker N."/>
            <person name="Li Z."/>
            <person name="Van de Peer Y."/>
            <person name="Mizrachi E."/>
        </authorList>
    </citation>
    <scope>NUCLEOTIDE SEQUENCE</scope>
    <source>
        <tissue evidence="2">Young leaves</tissue>
    </source>
</reference>
<evidence type="ECO:0000256" key="1">
    <source>
        <dbReference type="SAM" id="MobiDB-lite"/>
    </source>
</evidence>
<name>A0A9Q0KSZ3_9MAGN</name>
<dbReference type="Proteomes" id="UP001141806">
    <property type="component" value="Unassembled WGS sequence"/>
</dbReference>
<feature type="region of interest" description="Disordered" evidence="1">
    <location>
        <begin position="1"/>
        <end position="28"/>
    </location>
</feature>
<proteinExistence type="predicted"/>
<gene>
    <name evidence="2" type="ORF">NE237_000817</name>
</gene>
<organism evidence="2 3">
    <name type="scientific">Protea cynaroides</name>
    <dbReference type="NCBI Taxonomy" id="273540"/>
    <lineage>
        <taxon>Eukaryota</taxon>
        <taxon>Viridiplantae</taxon>
        <taxon>Streptophyta</taxon>
        <taxon>Embryophyta</taxon>
        <taxon>Tracheophyta</taxon>
        <taxon>Spermatophyta</taxon>
        <taxon>Magnoliopsida</taxon>
        <taxon>Proteales</taxon>
        <taxon>Proteaceae</taxon>
        <taxon>Protea</taxon>
    </lineage>
</organism>
<evidence type="ECO:0000313" key="2">
    <source>
        <dbReference type="EMBL" id="KAJ4975711.1"/>
    </source>
</evidence>
<accession>A0A9Q0KSZ3</accession>
<protein>
    <submittedName>
        <fullName evidence="2">Uncharacterized protein</fullName>
    </submittedName>
</protein>
<dbReference type="AlphaFoldDB" id="A0A9Q0KSZ3"/>
<evidence type="ECO:0000313" key="3">
    <source>
        <dbReference type="Proteomes" id="UP001141806"/>
    </source>
</evidence>
<feature type="compositionally biased region" description="Polar residues" evidence="1">
    <location>
        <begin position="8"/>
        <end position="17"/>
    </location>
</feature>